<keyword evidence="2 7" id="KW-0420">Kringle</keyword>
<dbReference type="InterPro" id="IPR001314">
    <property type="entry name" value="Peptidase_S1A"/>
</dbReference>
<dbReference type="Gene3D" id="2.40.10.10">
    <property type="entry name" value="Trypsin-like serine proteases"/>
    <property type="match status" value="2"/>
</dbReference>
<dbReference type="PRINTS" id="PR00018">
    <property type="entry name" value="KRINGLE"/>
</dbReference>
<dbReference type="SMART" id="SM00473">
    <property type="entry name" value="PAN_AP"/>
    <property type="match status" value="1"/>
</dbReference>
<keyword evidence="1 6" id="KW-0721">Serine protease homolog</keyword>
<feature type="disulfide bond" evidence="7">
    <location>
        <begin position="222"/>
        <end position="261"/>
    </location>
</feature>
<evidence type="ECO:0000313" key="12">
    <source>
        <dbReference type="EMBL" id="TSK38436.1"/>
    </source>
</evidence>
<dbReference type="FunFam" id="2.40.20.10:FF:000004">
    <property type="entry name" value="Hepatocyte growth factor"/>
    <property type="match status" value="1"/>
</dbReference>
<keyword evidence="3 8" id="KW-0732">Signal</keyword>
<evidence type="ECO:0000256" key="8">
    <source>
        <dbReference type="SAM" id="SignalP"/>
    </source>
</evidence>
<evidence type="ECO:0000256" key="3">
    <source>
        <dbReference type="ARBA" id="ARBA00022729"/>
    </source>
</evidence>
<dbReference type="PIRSF" id="PIRSF001152">
    <property type="entry name" value="HGF_MST1"/>
    <property type="match status" value="1"/>
</dbReference>
<keyword evidence="13" id="KW-1185">Reference proteome</keyword>
<feature type="domain" description="Apple" evidence="11">
    <location>
        <begin position="9"/>
        <end position="110"/>
    </location>
</feature>
<keyword evidence="4" id="KW-0677">Repeat</keyword>
<dbReference type="PANTHER" id="PTHR24261:SF8">
    <property type="entry name" value="HEPATOCYTE GROWTH FACTOR"/>
    <property type="match status" value="1"/>
</dbReference>
<dbReference type="InterPro" id="IPR050759">
    <property type="entry name" value="Serine_protease_kringle"/>
</dbReference>
<dbReference type="OrthoDB" id="41905at2759"/>
<dbReference type="FunFam" id="2.40.10.10:FF:000023">
    <property type="entry name" value="Hepatocyte growth factor"/>
    <property type="match status" value="1"/>
</dbReference>
<dbReference type="GO" id="GO:0006508">
    <property type="term" value="P:proteolysis"/>
    <property type="evidence" value="ECO:0007669"/>
    <property type="project" value="InterPro"/>
</dbReference>
<dbReference type="Pfam" id="PF00051">
    <property type="entry name" value="Kringle"/>
    <property type="match status" value="3"/>
</dbReference>
<proteinExistence type="inferred from homology"/>
<evidence type="ECO:0000259" key="11">
    <source>
        <dbReference type="PROSITE" id="PS50948"/>
    </source>
</evidence>
<dbReference type="Pfam" id="PF00024">
    <property type="entry name" value="PAN_1"/>
    <property type="match status" value="1"/>
</dbReference>
<dbReference type="PANTHER" id="PTHR24261">
    <property type="entry name" value="PLASMINOGEN-RELATED"/>
    <property type="match status" value="1"/>
</dbReference>
<evidence type="ECO:0000256" key="2">
    <source>
        <dbReference type="ARBA" id="ARBA00022572"/>
    </source>
</evidence>
<name>A0A556TQR3_BAGYA</name>
<feature type="domain" description="Kringle" evidence="9">
    <location>
        <begin position="200"/>
        <end position="279"/>
    </location>
</feature>
<comment type="similarity">
    <text evidence="6">Belongs to the peptidase S1 family. Plasminogen subfamily.</text>
</comment>
<reference evidence="12 13" key="1">
    <citation type="journal article" date="2019" name="Genome Biol. Evol.">
        <title>Whole-Genome Sequencing of the Giant Devil Catfish, Bagarius yarrelli.</title>
        <authorList>
            <person name="Jiang W."/>
            <person name="Lv Y."/>
            <person name="Cheng L."/>
            <person name="Yang K."/>
            <person name="Chao B."/>
            <person name="Wang X."/>
            <person name="Li Y."/>
            <person name="Pan X."/>
            <person name="You X."/>
            <person name="Zhang Y."/>
            <person name="Yang J."/>
            <person name="Li J."/>
            <person name="Zhang X."/>
            <person name="Liu S."/>
            <person name="Sun C."/>
            <person name="Yang J."/>
            <person name="Shi Q."/>
        </authorList>
    </citation>
    <scope>NUCLEOTIDE SEQUENCE [LARGE SCALE GENOMIC DNA]</scope>
    <source>
        <strain evidence="12">JWS20170419001</strain>
        <tissue evidence="12">Muscle</tissue>
    </source>
</reference>
<feature type="disulfide bond" evidence="7">
    <location>
        <begin position="110"/>
        <end position="187"/>
    </location>
</feature>
<evidence type="ECO:0000259" key="9">
    <source>
        <dbReference type="PROSITE" id="PS50070"/>
    </source>
</evidence>
<evidence type="ECO:0000256" key="5">
    <source>
        <dbReference type="ARBA" id="ARBA00023157"/>
    </source>
</evidence>
<feature type="domain" description="Peptidase S1" evidence="10">
    <location>
        <begin position="391"/>
        <end position="620"/>
    </location>
</feature>
<dbReference type="PROSITE" id="PS50240">
    <property type="entry name" value="TRYPSIN_DOM"/>
    <property type="match status" value="1"/>
</dbReference>
<dbReference type="Proteomes" id="UP000319801">
    <property type="component" value="Unassembled WGS sequence"/>
</dbReference>
<dbReference type="Gene3D" id="2.40.20.10">
    <property type="entry name" value="Plasminogen Kringle 4"/>
    <property type="match status" value="3"/>
</dbReference>
<feature type="disulfide bond" evidence="7">
    <location>
        <begin position="159"/>
        <end position="182"/>
    </location>
</feature>
<dbReference type="EMBL" id="VCAZ01000011">
    <property type="protein sequence ID" value="TSK38436.1"/>
    <property type="molecule type" value="Genomic_DNA"/>
</dbReference>
<feature type="domain" description="Kringle" evidence="9">
    <location>
        <begin position="109"/>
        <end position="187"/>
    </location>
</feature>
<keyword evidence="5 7" id="KW-1015">Disulfide bond</keyword>
<organism evidence="12 13">
    <name type="scientific">Bagarius yarrelli</name>
    <name type="common">Goonch</name>
    <name type="synonym">Bagrus yarrelli</name>
    <dbReference type="NCBI Taxonomy" id="175774"/>
    <lineage>
        <taxon>Eukaryota</taxon>
        <taxon>Metazoa</taxon>
        <taxon>Chordata</taxon>
        <taxon>Craniata</taxon>
        <taxon>Vertebrata</taxon>
        <taxon>Euteleostomi</taxon>
        <taxon>Actinopterygii</taxon>
        <taxon>Neopterygii</taxon>
        <taxon>Teleostei</taxon>
        <taxon>Ostariophysi</taxon>
        <taxon>Siluriformes</taxon>
        <taxon>Sisoridae</taxon>
        <taxon>Sisorinae</taxon>
        <taxon>Bagarius</taxon>
    </lineage>
</organism>
<dbReference type="Pfam" id="PF00089">
    <property type="entry name" value="Trypsin"/>
    <property type="match status" value="1"/>
</dbReference>
<dbReference type="PROSITE" id="PS50948">
    <property type="entry name" value="PAN"/>
    <property type="match status" value="1"/>
</dbReference>
<dbReference type="InterPro" id="IPR001254">
    <property type="entry name" value="Trypsin_dom"/>
</dbReference>
<accession>A0A556TQR3</accession>
<comment type="caution">
    <text evidence="12">The sequence shown here is derived from an EMBL/GenBank/DDBJ whole genome shotgun (WGS) entry which is preliminary data.</text>
</comment>
<dbReference type="GO" id="GO:0004252">
    <property type="term" value="F:serine-type endopeptidase activity"/>
    <property type="evidence" value="ECO:0007669"/>
    <property type="project" value="InterPro"/>
</dbReference>
<evidence type="ECO:0000256" key="6">
    <source>
        <dbReference type="PIRNR" id="PIRNR001152"/>
    </source>
</evidence>
<dbReference type="PROSITE" id="PS00021">
    <property type="entry name" value="KRINGLE_1"/>
    <property type="match status" value="3"/>
</dbReference>
<dbReference type="PRINTS" id="PR00722">
    <property type="entry name" value="CHYMOTRYPSIN"/>
</dbReference>
<dbReference type="InterPro" id="IPR003609">
    <property type="entry name" value="Pan_app"/>
</dbReference>
<evidence type="ECO:0000256" key="7">
    <source>
        <dbReference type="PROSITE-ProRule" id="PRU00121"/>
    </source>
</evidence>
<dbReference type="GO" id="GO:0043066">
    <property type="term" value="P:negative regulation of apoptotic process"/>
    <property type="evidence" value="ECO:0007669"/>
    <property type="project" value="TreeGrafter"/>
</dbReference>
<dbReference type="InterPro" id="IPR024174">
    <property type="entry name" value="HGF/MST1"/>
</dbReference>
<evidence type="ECO:0000256" key="4">
    <source>
        <dbReference type="ARBA" id="ARBA00022737"/>
    </source>
</evidence>
<dbReference type="GO" id="GO:0005615">
    <property type="term" value="C:extracellular space"/>
    <property type="evidence" value="ECO:0007669"/>
    <property type="project" value="TreeGrafter"/>
</dbReference>
<dbReference type="CDD" id="cd00190">
    <property type="entry name" value="Tryp_SPc"/>
    <property type="match status" value="1"/>
</dbReference>
<feature type="chain" id="PRO_5022143015" evidence="8">
    <location>
        <begin position="20"/>
        <end position="629"/>
    </location>
</feature>
<dbReference type="SMART" id="SM00020">
    <property type="entry name" value="Tryp_SPc"/>
    <property type="match status" value="1"/>
</dbReference>
<dbReference type="GO" id="GO:0005102">
    <property type="term" value="F:signaling receptor binding"/>
    <property type="evidence" value="ECO:0007669"/>
    <property type="project" value="TreeGrafter"/>
</dbReference>
<dbReference type="SUPFAM" id="SSF57414">
    <property type="entry name" value="Hairpin loop containing domain-like"/>
    <property type="match status" value="1"/>
</dbReference>
<protein>
    <submittedName>
        <fullName evidence="12">Hepatocyte growth factor</fullName>
    </submittedName>
</protein>
<evidence type="ECO:0000259" key="10">
    <source>
        <dbReference type="PROSITE" id="PS50240"/>
    </source>
</evidence>
<dbReference type="InterPro" id="IPR000001">
    <property type="entry name" value="Kringle"/>
</dbReference>
<feature type="disulfide bond" evidence="7">
    <location>
        <begin position="250"/>
        <end position="273"/>
    </location>
</feature>
<dbReference type="CDD" id="cd01099">
    <property type="entry name" value="PAN_AP_HGF"/>
    <property type="match status" value="1"/>
</dbReference>
<feature type="signal peptide" evidence="8">
    <location>
        <begin position="1"/>
        <end position="19"/>
    </location>
</feature>
<evidence type="ECO:0000313" key="13">
    <source>
        <dbReference type="Proteomes" id="UP000319801"/>
    </source>
</evidence>
<dbReference type="Gene3D" id="3.50.4.10">
    <property type="entry name" value="Hepatocyte Growth Factor"/>
    <property type="match status" value="1"/>
</dbReference>
<dbReference type="InterPro" id="IPR009003">
    <property type="entry name" value="Peptidase_S1_PA"/>
</dbReference>
<gene>
    <name evidence="12" type="ORF">Baya_2852</name>
</gene>
<dbReference type="AlphaFoldDB" id="A0A556TQR3"/>
<dbReference type="SUPFAM" id="SSF57440">
    <property type="entry name" value="Kringle-like"/>
    <property type="match status" value="3"/>
</dbReference>
<sequence>MWIYKLLLCLSALLYSAESKRHALQDYQKTDGVRLVAPPDSSYMMKSKKMTRGKCVHRCSRSRKLPFTCRAFMFDQNGTKCHLLSFDSLTVGVHAETDFSFDLYEKKVECMMCNGESYRGPMDHTESGRECQRWDLDEPHKHLVHPKRYPDKGLKDNFCRNPDGRQRPWCFTTDPDTPWEYCDVKQCESDSHNDVETTTACFRGNGEGYRGMVSVPKDGLTCQKWDAQFPHSHSFTPQKYRCKDLRENYCRNPDGRDAPWCFTTDPNIPWVFCTSIPGCEAITAAPDECYSGSGEMYRGKKMKTRSGIPCAPWNDHTERKAQGMVTQNDELEGNFCRNPDKDKHGPWCYTNSSLVPWDYCTIKRCEQLQDSLQQKAEASGVSCFVHKQVRIVGGGPVLIKEGSWMVSIQKGAAHSCGGSLVREEWVLTDRECFSSCVPDLSEYRVWLGSAHLNESGENTWSRQERRIAHVVCGPEGSGLALLQLAQPAFITEHVRIIQLPVAGCTIAEGTVCSTYGWGETKGTGHEGTLKSVQLPIVSNERCQQLHRGTLQITDAKVCAGGKRDEGVCEKDYGGPLVCQEKDSKVIVGISIHGRGCARHNRPGIFVSVAQYTGWIHKVFKTYPYSEYNY</sequence>
<dbReference type="InterPro" id="IPR013806">
    <property type="entry name" value="Kringle-like"/>
</dbReference>
<dbReference type="SMART" id="SM00130">
    <property type="entry name" value="KR"/>
    <property type="match status" value="3"/>
</dbReference>
<comment type="caution">
    <text evidence="7">Lacks conserved residue(s) required for the propagation of feature annotation.</text>
</comment>
<dbReference type="CDD" id="cd00108">
    <property type="entry name" value="KR"/>
    <property type="match status" value="2"/>
</dbReference>
<dbReference type="InterPro" id="IPR038178">
    <property type="entry name" value="Kringle_sf"/>
</dbReference>
<feature type="domain" description="Kringle" evidence="9">
    <location>
        <begin position="288"/>
        <end position="365"/>
    </location>
</feature>
<dbReference type="InterPro" id="IPR043504">
    <property type="entry name" value="Peptidase_S1_PA_chymotrypsin"/>
</dbReference>
<feature type="disulfide bond" evidence="7">
    <location>
        <begin position="131"/>
        <end position="170"/>
    </location>
</feature>
<dbReference type="PROSITE" id="PS50070">
    <property type="entry name" value="KRINGLE_2"/>
    <property type="match status" value="3"/>
</dbReference>
<dbReference type="GO" id="GO:0048012">
    <property type="term" value="P:hepatocyte growth factor receptor signaling pathway"/>
    <property type="evidence" value="ECO:0007669"/>
    <property type="project" value="TreeGrafter"/>
</dbReference>
<dbReference type="SUPFAM" id="SSF50494">
    <property type="entry name" value="Trypsin-like serine proteases"/>
    <property type="match status" value="1"/>
</dbReference>
<evidence type="ECO:0000256" key="1">
    <source>
        <dbReference type="ARBA" id="ARBA00022542"/>
    </source>
</evidence>
<dbReference type="InterPro" id="IPR018056">
    <property type="entry name" value="Kringle_CS"/>
</dbReference>